<comment type="caution">
    <text evidence="1">The sequence shown here is derived from an EMBL/GenBank/DDBJ whole genome shotgun (WGS) entry which is preliminary data.</text>
</comment>
<dbReference type="PATRIC" id="fig|675816.5.peg.1969"/>
<dbReference type="AlphaFoldDB" id="F9SSR0"/>
<reference evidence="1 2" key="1">
    <citation type="journal article" date="2012" name="Int. J. Syst. Evol. Microbiol.">
        <title>Vibrio caribbeanicus sp. nov., isolated from the marine sponge Scleritoderma cyanea.</title>
        <authorList>
            <person name="Hoffmann M."/>
            <person name="Monday S.R."/>
            <person name="Allard M.W."/>
            <person name="Strain E.A."/>
            <person name="Whittaker P."/>
            <person name="Naum M."/>
            <person name="McCarthy P.J."/>
            <person name="Lopez J.V."/>
            <person name="Fischer M."/>
            <person name="Brown E.W."/>
        </authorList>
    </citation>
    <scope>NUCLEOTIDE SEQUENCE [LARGE SCALE GENOMIC DNA]</scope>
    <source>
        <strain evidence="2">CIP 102891 / ATCC 33934</strain>
    </source>
</reference>
<dbReference type="EMBL" id="AFWH01000022">
    <property type="protein sequence ID" value="EGU50666.1"/>
    <property type="molecule type" value="Genomic_DNA"/>
</dbReference>
<accession>F9SSR0</accession>
<protein>
    <recommendedName>
        <fullName evidence="3">Lipoprotein</fullName>
    </recommendedName>
</protein>
<organism evidence="1 2">
    <name type="scientific">Vibrio orientalis CIP 102891 = ATCC 33934</name>
    <dbReference type="NCBI Taxonomy" id="675816"/>
    <lineage>
        <taxon>Bacteria</taxon>
        <taxon>Pseudomonadati</taxon>
        <taxon>Pseudomonadota</taxon>
        <taxon>Gammaproteobacteria</taxon>
        <taxon>Vibrionales</taxon>
        <taxon>Vibrionaceae</taxon>
        <taxon>Vibrio</taxon>
        <taxon>Vibrio oreintalis group</taxon>
    </lineage>
</organism>
<evidence type="ECO:0000313" key="1">
    <source>
        <dbReference type="EMBL" id="EGU50666.1"/>
    </source>
</evidence>
<sequence>MKNKQLLLILSPLILVGCQTTSLSKVDNKTGAVALPVALKVSGFSSHPCGRLSFDIAGSERQVAMSYDPVEDMYVGYGLIDNLPPDNYEIESFKCHAKSKRIFNNGLSYLEFPTNFSFDVEANQLTISKVGFYGEATRSGSNSSFNIQMIDFGTEGQKEVLESFPVDQAKSNGWAITN</sequence>
<evidence type="ECO:0000313" key="2">
    <source>
        <dbReference type="Proteomes" id="UP000002817"/>
    </source>
</evidence>
<evidence type="ECO:0008006" key="3">
    <source>
        <dbReference type="Google" id="ProtNLM"/>
    </source>
</evidence>
<dbReference type="RefSeq" id="WP_004417233.1">
    <property type="nucleotide sequence ID" value="NZ_ACZV01000005.1"/>
</dbReference>
<proteinExistence type="predicted"/>
<name>F9SSR0_VIBOR</name>
<gene>
    <name evidence="1" type="ORF">VIOR3934_18635</name>
</gene>
<dbReference type="PROSITE" id="PS51257">
    <property type="entry name" value="PROKAR_LIPOPROTEIN"/>
    <property type="match status" value="1"/>
</dbReference>
<dbReference type="Proteomes" id="UP000002817">
    <property type="component" value="Unassembled WGS sequence"/>
</dbReference>